<protein>
    <recommendedName>
        <fullName evidence="3">Cyclic nucleotide-binding domain-containing protein</fullName>
    </recommendedName>
</protein>
<accession>A0ABN8HXP3</accession>
<evidence type="ECO:0000313" key="1">
    <source>
        <dbReference type="EMBL" id="CAH2043086.1"/>
    </source>
</evidence>
<name>A0ABN8HXP3_9NEOP</name>
<reference evidence="1" key="1">
    <citation type="submission" date="2022-03" db="EMBL/GenBank/DDBJ databases">
        <authorList>
            <person name="Martin H S."/>
        </authorList>
    </citation>
    <scope>NUCLEOTIDE SEQUENCE</scope>
</reference>
<proteinExistence type="predicted"/>
<feature type="non-terminal residue" evidence="1">
    <location>
        <position position="1"/>
    </location>
</feature>
<gene>
    <name evidence="1" type="ORF">IPOD504_LOCUS4141</name>
</gene>
<evidence type="ECO:0008006" key="3">
    <source>
        <dbReference type="Google" id="ProtNLM"/>
    </source>
</evidence>
<evidence type="ECO:0000313" key="2">
    <source>
        <dbReference type="Proteomes" id="UP000837857"/>
    </source>
</evidence>
<keyword evidence="2" id="KW-1185">Reference proteome</keyword>
<dbReference type="Proteomes" id="UP000837857">
    <property type="component" value="Chromosome 15"/>
</dbReference>
<organism evidence="1 2">
    <name type="scientific">Iphiclides podalirius</name>
    <name type="common">scarce swallowtail</name>
    <dbReference type="NCBI Taxonomy" id="110791"/>
    <lineage>
        <taxon>Eukaryota</taxon>
        <taxon>Metazoa</taxon>
        <taxon>Ecdysozoa</taxon>
        <taxon>Arthropoda</taxon>
        <taxon>Hexapoda</taxon>
        <taxon>Insecta</taxon>
        <taxon>Pterygota</taxon>
        <taxon>Neoptera</taxon>
        <taxon>Endopterygota</taxon>
        <taxon>Lepidoptera</taxon>
        <taxon>Glossata</taxon>
        <taxon>Ditrysia</taxon>
        <taxon>Papilionoidea</taxon>
        <taxon>Papilionidae</taxon>
        <taxon>Papilioninae</taxon>
        <taxon>Iphiclides</taxon>
    </lineage>
</organism>
<dbReference type="EMBL" id="OW152827">
    <property type="protein sequence ID" value="CAH2043086.1"/>
    <property type="molecule type" value="Genomic_DNA"/>
</dbReference>
<sequence>MRGRECGWFRWITTHGGQRTRIKECLNLRQDRQELFVREDLLTYHLEEVGITRKSSLDCVEAAQCNITRTLEGGLYIILEG</sequence>